<dbReference type="Pfam" id="PF02606">
    <property type="entry name" value="LpxK"/>
    <property type="match status" value="1"/>
</dbReference>
<dbReference type="PANTHER" id="PTHR42724:SF1">
    <property type="entry name" value="TETRAACYLDISACCHARIDE 4'-KINASE, MITOCHONDRIAL-RELATED"/>
    <property type="match status" value="1"/>
</dbReference>
<evidence type="ECO:0000313" key="11">
    <source>
        <dbReference type="Proteomes" id="UP000794436"/>
    </source>
</evidence>
<keyword evidence="9" id="KW-0443">Lipid metabolism</keyword>
<comment type="caution">
    <text evidence="10">The sequence shown here is derived from an EMBL/GenBank/DDBJ whole genome shotgun (WGS) entry which is preliminary data.</text>
</comment>
<dbReference type="EC" id="2.7.1.130" evidence="2"/>
<name>A0A8K1FCH3_PYTOL</name>
<evidence type="ECO:0000313" key="10">
    <source>
        <dbReference type="EMBL" id="TMW58320.1"/>
    </source>
</evidence>
<dbReference type="HAMAP" id="MF_00409">
    <property type="entry name" value="LpxK"/>
    <property type="match status" value="1"/>
</dbReference>
<dbReference type="GO" id="GO:0005524">
    <property type="term" value="F:ATP binding"/>
    <property type="evidence" value="ECO:0007669"/>
    <property type="project" value="UniProtKB-KW"/>
</dbReference>
<dbReference type="GO" id="GO:0016020">
    <property type="term" value="C:membrane"/>
    <property type="evidence" value="ECO:0007669"/>
    <property type="project" value="GOC"/>
</dbReference>
<evidence type="ECO:0000256" key="8">
    <source>
        <dbReference type="ARBA" id="ARBA00022840"/>
    </source>
</evidence>
<dbReference type="UniPathway" id="UPA00359">
    <property type="reaction ID" value="UER00482"/>
</dbReference>
<evidence type="ECO:0000256" key="1">
    <source>
        <dbReference type="ARBA" id="ARBA00004870"/>
    </source>
</evidence>
<keyword evidence="8" id="KW-0067">ATP-binding</keyword>
<accession>A0A8K1FCH3</accession>
<evidence type="ECO:0000256" key="3">
    <source>
        <dbReference type="ARBA" id="ARBA00022516"/>
    </source>
</evidence>
<keyword evidence="4" id="KW-0441">Lipid A biosynthesis</keyword>
<evidence type="ECO:0000256" key="7">
    <source>
        <dbReference type="ARBA" id="ARBA00022777"/>
    </source>
</evidence>
<evidence type="ECO:0000256" key="5">
    <source>
        <dbReference type="ARBA" id="ARBA00022679"/>
    </source>
</evidence>
<dbReference type="GO" id="GO:0009245">
    <property type="term" value="P:lipid A biosynthetic process"/>
    <property type="evidence" value="ECO:0007669"/>
    <property type="project" value="UniProtKB-KW"/>
</dbReference>
<dbReference type="OrthoDB" id="10266567at2759"/>
<keyword evidence="7" id="KW-0418">Kinase</keyword>
<keyword evidence="11" id="KW-1185">Reference proteome</keyword>
<proteinExistence type="inferred from homology"/>
<gene>
    <name evidence="10" type="ORF">Poli38472_011908</name>
</gene>
<evidence type="ECO:0000256" key="9">
    <source>
        <dbReference type="ARBA" id="ARBA00023098"/>
    </source>
</evidence>
<keyword evidence="6" id="KW-0547">Nucleotide-binding</keyword>
<keyword evidence="3" id="KW-0444">Lipid biosynthesis</keyword>
<dbReference type="PANTHER" id="PTHR42724">
    <property type="entry name" value="TETRAACYLDISACCHARIDE 4'-KINASE"/>
    <property type="match status" value="1"/>
</dbReference>
<dbReference type="GO" id="GO:0009029">
    <property type="term" value="F:lipid-A 4'-kinase activity"/>
    <property type="evidence" value="ECO:0007669"/>
    <property type="project" value="UniProtKB-EC"/>
</dbReference>
<organism evidence="10 11">
    <name type="scientific">Pythium oligandrum</name>
    <name type="common">Mycoparasitic fungus</name>
    <dbReference type="NCBI Taxonomy" id="41045"/>
    <lineage>
        <taxon>Eukaryota</taxon>
        <taxon>Sar</taxon>
        <taxon>Stramenopiles</taxon>
        <taxon>Oomycota</taxon>
        <taxon>Peronosporomycetes</taxon>
        <taxon>Pythiales</taxon>
        <taxon>Pythiaceae</taxon>
        <taxon>Pythium</taxon>
    </lineage>
</organism>
<dbReference type="EMBL" id="SPLM01000112">
    <property type="protein sequence ID" value="TMW58320.1"/>
    <property type="molecule type" value="Genomic_DNA"/>
</dbReference>
<dbReference type="NCBIfam" id="TIGR00682">
    <property type="entry name" value="lpxK"/>
    <property type="match status" value="1"/>
</dbReference>
<dbReference type="InterPro" id="IPR003758">
    <property type="entry name" value="LpxK"/>
</dbReference>
<sequence length="394" mass="44032">MLRWERWRRRAHCVMLQRLRTPLSDAEELVGVSDMPLLSRVYAWVIGRKRAKELSAAKRISPTRIPVISVGNFTFGATGKTPCVMHLTELALRWDNERGDAKHGRVPMLLTRGYGDDEWRMFQARFPSCKLAVGADRVRVGVQGVATHGSSLSCVLLEDGLQQWKIQKDLEIVMVDALAPFGNGKLIPHGSLREPPRDALQRADVVIVHHANLIDATTRLPLLLSRLRGLTDPTRKAVVATSEMAVTALVTPQELASGSVPTAMSSPTLHLDGPKRDVVVFCGVGNPESVQRVVEAMNCWRHVHMESFPDHHAFSRTDLEDVRAISERFQAQEQATDLAKSPVMILTTEKDYARAPELIQDVFAAQELRILVCAFRLSLDSESEVHNRVKNLLR</sequence>
<evidence type="ECO:0000256" key="4">
    <source>
        <dbReference type="ARBA" id="ARBA00022556"/>
    </source>
</evidence>
<protein>
    <recommendedName>
        <fullName evidence="2">tetraacyldisaccharide 4'-kinase</fullName>
        <ecNumber evidence="2">2.7.1.130</ecNumber>
    </recommendedName>
</protein>
<comment type="pathway">
    <text evidence="1">Glycolipid biosynthesis; lipid IV(A) biosynthesis; lipid IV(A) from (3R)-3-hydroxytetradecanoyl-[acyl-carrier-protein] and UDP-N-acetyl-alpha-D-glucosamine: step 6/6.</text>
</comment>
<keyword evidence="5" id="KW-0808">Transferase</keyword>
<dbReference type="Proteomes" id="UP000794436">
    <property type="component" value="Unassembled WGS sequence"/>
</dbReference>
<evidence type="ECO:0000256" key="6">
    <source>
        <dbReference type="ARBA" id="ARBA00022741"/>
    </source>
</evidence>
<evidence type="ECO:0000256" key="2">
    <source>
        <dbReference type="ARBA" id="ARBA00012071"/>
    </source>
</evidence>
<dbReference type="AlphaFoldDB" id="A0A8K1FCH3"/>
<reference evidence="10" key="1">
    <citation type="submission" date="2019-03" db="EMBL/GenBank/DDBJ databases">
        <title>Long read genome sequence of the mycoparasitic Pythium oligandrum ATCC 38472 isolated from sugarbeet rhizosphere.</title>
        <authorList>
            <person name="Gaulin E."/>
        </authorList>
    </citation>
    <scope>NUCLEOTIDE SEQUENCE</scope>
    <source>
        <strain evidence="10">ATCC 38472_TT</strain>
    </source>
</reference>